<protein>
    <recommendedName>
        <fullName evidence="3">EF-hand domain-containing protein</fullName>
    </recommendedName>
</protein>
<dbReference type="CDD" id="cd00051">
    <property type="entry name" value="EFh"/>
    <property type="match status" value="2"/>
</dbReference>
<dbReference type="InterPro" id="IPR011992">
    <property type="entry name" value="EF-hand-dom_pair"/>
</dbReference>
<dbReference type="InterPro" id="IPR050230">
    <property type="entry name" value="CALM/Myosin/TropC-like"/>
</dbReference>
<dbReference type="Pfam" id="PF13499">
    <property type="entry name" value="EF-hand_7"/>
    <property type="match status" value="1"/>
</dbReference>
<evidence type="ECO:0000313" key="5">
    <source>
        <dbReference type="Proteomes" id="UP000298663"/>
    </source>
</evidence>
<dbReference type="AlphaFoldDB" id="A0A4U5NJ59"/>
<name>A0A4U5NJ59_STECR</name>
<feature type="domain" description="EF-hand" evidence="3">
    <location>
        <begin position="103"/>
        <end position="138"/>
    </location>
</feature>
<dbReference type="Proteomes" id="UP000298663">
    <property type="component" value="Unassembled WGS sequence"/>
</dbReference>
<dbReference type="GO" id="GO:0005509">
    <property type="term" value="F:calcium ion binding"/>
    <property type="evidence" value="ECO:0007669"/>
    <property type="project" value="InterPro"/>
</dbReference>
<feature type="domain" description="EF-hand" evidence="3">
    <location>
        <begin position="144"/>
        <end position="179"/>
    </location>
</feature>
<evidence type="ECO:0000313" key="4">
    <source>
        <dbReference type="EMBL" id="TKR83209.1"/>
    </source>
</evidence>
<dbReference type="FunFam" id="1.10.238.10:FF:000355">
    <property type="entry name" value="Uncharacterized calcium-binding protein B0563.7"/>
    <property type="match status" value="1"/>
</dbReference>
<reference evidence="4 5" key="1">
    <citation type="journal article" date="2015" name="Genome Biol.">
        <title>Comparative genomics of Steinernema reveals deeply conserved gene regulatory networks.</title>
        <authorList>
            <person name="Dillman A.R."/>
            <person name="Macchietto M."/>
            <person name="Porter C.F."/>
            <person name="Rogers A."/>
            <person name="Williams B."/>
            <person name="Antoshechkin I."/>
            <person name="Lee M.M."/>
            <person name="Goodwin Z."/>
            <person name="Lu X."/>
            <person name="Lewis E.E."/>
            <person name="Goodrich-Blair H."/>
            <person name="Stock S.P."/>
            <person name="Adams B.J."/>
            <person name="Sternberg P.W."/>
            <person name="Mortazavi A."/>
        </authorList>
    </citation>
    <scope>NUCLEOTIDE SEQUENCE [LARGE SCALE GENOMIC DNA]</scope>
    <source>
        <strain evidence="4 5">ALL</strain>
    </source>
</reference>
<dbReference type="InterPro" id="IPR002048">
    <property type="entry name" value="EF_hand_dom"/>
</dbReference>
<feature type="domain" description="EF-hand" evidence="3">
    <location>
        <begin position="67"/>
        <end position="102"/>
    </location>
</feature>
<dbReference type="PANTHER" id="PTHR23048:SF0">
    <property type="entry name" value="CALMODULIN LIKE 3"/>
    <property type="match status" value="1"/>
</dbReference>
<reference evidence="4 5" key="2">
    <citation type="journal article" date="2019" name="G3 (Bethesda)">
        <title>Hybrid Assembly of the Genome of the Entomopathogenic Nematode Steinernema carpocapsae Identifies the X-Chromosome.</title>
        <authorList>
            <person name="Serra L."/>
            <person name="Macchietto M."/>
            <person name="Macias-Munoz A."/>
            <person name="McGill C.J."/>
            <person name="Rodriguez I.M."/>
            <person name="Rodriguez B."/>
            <person name="Murad R."/>
            <person name="Mortazavi A."/>
        </authorList>
    </citation>
    <scope>NUCLEOTIDE SEQUENCE [LARGE SCALE GENOMIC DNA]</scope>
    <source>
        <strain evidence="4 5">ALL</strain>
    </source>
</reference>
<dbReference type="SMART" id="SM00054">
    <property type="entry name" value="EFh"/>
    <property type="match status" value="3"/>
</dbReference>
<dbReference type="Pfam" id="PF13833">
    <property type="entry name" value="EF-hand_8"/>
    <property type="match status" value="1"/>
</dbReference>
<dbReference type="Gene3D" id="1.10.238.10">
    <property type="entry name" value="EF-hand"/>
    <property type="match status" value="2"/>
</dbReference>
<proteinExistence type="predicted"/>
<dbReference type="OrthoDB" id="424753at2759"/>
<keyword evidence="5" id="KW-1185">Reference proteome</keyword>
<organism evidence="4 5">
    <name type="scientific">Steinernema carpocapsae</name>
    <name type="common">Entomopathogenic nematode</name>
    <dbReference type="NCBI Taxonomy" id="34508"/>
    <lineage>
        <taxon>Eukaryota</taxon>
        <taxon>Metazoa</taxon>
        <taxon>Ecdysozoa</taxon>
        <taxon>Nematoda</taxon>
        <taxon>Chromadorea</taxon>
        <taxon>Rhabditida</taxon>
        <taxon>Tylenchina</taxon>
        <taxon>Panagrolaimomorpha</taxon>
        <taxon>Strongyloidoidea</taxon>
        <taxon>Steinernematidae</taxon>
        <taxon>Steinernema</taxon>
    </lineage>
</organism>
<dbReference type="PROSITE" id="PS00018">
    <property type="entry name" value="EF_HAND_1"/>
    <property type="match status" value="3"/>
</dbReference>
<sequence length="203" mass="22945">MMQRQISFIMKTAGSRMMKRVKVAAASFDEPIKSSRTGKMLRNAFREKSDHSGQNSSVDKDVQYTKEEIEEFRQLFSMLDTDGSGAIGNDELKQAVQQLGLHIRDAEIDDLIREVDADGNGEIDFDEFCICMKKSQTLASVKSTNEEVIRQCFEVFDQDRNGLISENEFKGLSHPKRPLDIPKESSRLILTMIHSASKASKMS</sequence>
<dbReference type="SUPFAM" id="SSF47473">
    <property type="entry name" value="EF-hand"/>
    <property type="match status" value="1"/>
</dbReference>
<accession>A0A4U5NJ59</accession>
<keyword evidence="2" id="KW-0106">Calcium</keyword>
<dbReference type="InterPro" id="IPR018247">
    <property type="entry name" value="EF_Hand_1_Ca_BS"/>
</dbReference>
<evidence type="ECO:0000256" key="1">
    <source>
        <dbReference type="ARBA" id="ARBA00022737"/>
    </source>
</evidence>
<dbReference type="EMBL" id="AZBU02000004">
    <property type="protein sequence ID" value="TKR83209.1"/>
    <property type="molecule type" value="Genomic_DNA"/>
</dbReference>
<evidence type="ECO:0000259" key="3">
    <source>
        <dbReference type="PROSITE" id="PS50222"/>
    </source>
</evidence>
<keyword evidence="1" id="KW-0677">Repeat</keyword>
<dbReference type="PANTHER" id="PTHR23048">
    <property type="entry name" value="MYOSIN LIGHT CHAIN 1, 3"/>
    <property type="match status" value="1"/>
</dbReference>
<dbReference type="PROSITE" id="PS50222">
    <property type="entry name" value="EF_HAND_2"/>
    <property type="match status" value="3"/>
</dbReference>
<evidence type="ECO:0000256" key="2">
    <source>
        <dbReference type="ARBA" id="ARBA00022837"/>
    </source>
</evidence>
<dbReference type="GO" id="GO:0016460">
    <property type="term" value="C:myosin II complex"/>
    <property type="evidence" value="ECO:0007669"/>
    <property type="project" value="TreeGrafter"/>
</dbReference>
<comment type="caution">
    <text evidence="4">The sequence shown here is derived from an EMBL/GenBank/DDBJ whole genome shotgun (WGS) entry which is preliminary data.</text>
</comment>
<dbReference type="STRING" id="34508.A0A4U5NJ59"/>
<gene>
    <name evidence="4" type="ORF">L596_016834</name>
</gene>